<accession>A0AC35UDH2</accession>
<name>A0AC35UDH2_9BILA</name>
<protein>
    <submittedName>
        <fullName evidence="2">Uncharacterized protein</fullName>
    </submittedName>
</protein>
<reference evidence="2" key="1">
    <citation type="submission" date="2016-11" db="UniProtKB">
        <authorList>
            <consortium name="WormBaseParasite"/>
        </authorList>
    </citation>
    <scope>IDENTIFICATION</scope>
    <source>
        <strain evidence="2">KR3021</strain>
    </source>
</reference>
<sequence>MGIVQSNTNRAAKFSGGGQATRSRSEKRSAGQVVRSSRSHGRSYSSCNVSRNAKDFSRFWMGGGQLVPQARKVSGVNRKMSSSVRDRDGKRGSLSKHQLSVSSGSGVSRKLSDRSVEIEDINYLASIHQQNISNNNSINEKRYMAKMSLPCRIGDRSHSENNRKMIERNDTSPYINVNSINIKRQSKYENNQEQPTIDHCRYVPTNLYYAMEDLKL</sequence>
<evidence type="ECO:0000313" key="1">
    <source>
        <dbReference type="Proteomes" id="UP000095286"/>
    </source>
</evidence>
<organism evidence="1 2">
    <name type="scientific">Rhabditophanes sp. KR3021</name>
    <dbReference type="NCBI Taxonomy" id="114890"/>
    <lineage>
        <taxon>Eukaryota</taxon>
        <taxon>Metazoa</taxon>
        <taxon>Ecdysozoa</taxon>
        <taxon>Nematoda</taxon>
        <taxon>Chromadorea</taxon>
        <taxon>Rhabditida</taxon>
        <taxon>Tylenchina</taxon>
        <taxon>Panagrolaimomorpha</taxon>
        <taxon>Strongyloidoidea</taxon>
        <taxon>Alloionematidae</taxon>
        <taxon>Rhabditophanes</taxon>
    </lineage>
</organism>
<proteinExistence type="predicted"/>
<dbReference type="WBParaSite" id="RSKR_0001032100.1">
    <property type="protein sequence ID" value="RSKR_0001032100.1"/>
    <property type="gene ID" value="RSKR_0001032100"/>
</dbReference>
<evidence type="ECO:0000313" key="2">
    <source>
        <dbReference type="WBParaSite" id="RSKR_0001032100.1"/>
    </source>
</evidence>
<dbReference type="Proteomes" id="UP000095286">
    <property type="component" value="Unplaced"/>
</dbReference>